<dbReference type="SUPFAM" id="SSF140931">
    <property type="entry name" value="Fic-like"/>
    <property type="match status" value="1"/>
</dbReference>
<protein>
    <submittedName>
        <fullName evidence="2">Oxidoreductase</fullName>
    </submittedName>
</protein>
<evidence type="ECO:0000256" key="1">
    <source>
        <dbReference type="SAM" id="MobiDB-lite"/>
    </source>
</evidence>
<dbReference type="InterPro" id="IPR036597">
    <property type="entry name" value="Fido-like_dom_sf"/>
</dbReference>
<feature type="compositionally biased region" description="Basic residues" evidence="1">
    <location>
        <begin position="106"/>
        <end position="132"/>
    </location>
</feature>
<feature type="region of interest" description="Disordered" evidence="1">
    <location>
        <begin position="255"/>
        <end position="289"/>
    </location>
</feature>
<organism evidence="2 3">
    <name type="scientific">Angustibacter aerolatus</name>
    <dbReference type="NCBI Taxonomy" id="1162965"/>
    <lineage>
        <taxon>Bacteria</taxon>
        <taxon>Bacillati</taxon>
        <taxon>Actinomycetota</taxon>
        <taxon>Actinomycetes</taxon>
        <taxon>Kineosporiales</taxon>
        <taxon>Kineosporiaceae</taxon>
    </lineage>
</organism>
<proteinExistence type="predicted"/>
<keyword evidence="3" id="KW-1185">Reference proteome</keyword>
<sequence>MVAPPWVGSPLVDADVLGRLAALPGVADAVERARDACTRLRWHQALRRRTDAARAESTARAARASAALDGAERRSTWCATCCAAPVPPRPTPSAPWCTARCGPPSRPRRCSRSSPAHPRRRSPGCTPRRPRAWCRTTRSAAPAPATRPRATWADRRLAAPGGAELSSRLDGLATLLRADGPALVIAALAHAEVLALRPFVAGNGVVARALQRAVVVERGLDPTGVAVPEVGLLAAGLPAYAAALGGYVRGTPEGGGLAGARRRRGHRRRRRGRAGRRRGAGGAAQRRVT</sequence>
<reference evidence="3" key="1">
    <citation type="journal article" date="2019" name="Int. J. Syst. Evol. Microbiol.">
        <title>The Global Catalogue of Microorganisms (GCM) 10K type strain sequencing project: providing services to taxonomists for standard genome sequencing and annotation.</title>
        <authorList>
            <consortium name="The Broad Institute Genomics Platform"/>
            <consortium name="The Broad Institute Genome Sequencing Center for Infectious Disease"/>
            <person name="Wu L."/>
            <person name="Ma J."/>
        </authorList>
    </citation>
    <scope>NUCLEOTIDE SEQUENCE [LARGE SCALE GENOMIC DNA]</scope>
    <source>
        <strain evidence="3">NBRC 108730</strain>
    </source>
</reference>
<dbReference type="Proteomes" id="UP001157017">
    <property type="component" value="Unassembled WGS sequence"/>
</dbReference>
<dbReference type="Gene3D" id="1.10.3290.10">
    <property type="entry name" value="Fido-like domain"/>
    <property type="match status" value="1"/>
</dbReference>
<comment type="caution">
    <text evidence="2">The sequence shown here is derived from an EMBL/GenBank/DDBJ whole genome shotgun (WGS) entry which is preliminary data.</text>
</comment>
<gene>
    <name evidence="2" type="ORF">GCM10025868_18250</name>
</gene>
<accession>A0ABQ6JIC8</accession>
<feature type="region of interest" description="Disordered" evidence="1">
    <location>
        <begin position="89"/>
        <end position="149"/>
    </location>
</feature>
<name>A0ABQ6JIC8_9ACTN</name>
<dbReference type="EMBL" id="BSUZ01000001">
    <property type="protein sequence ID" value="GMA86575.1"/>
    <property type="molecule type" value="Genomic_DNA"/>
</dbReference>
<feature type="compositionally biased region" description="Basic residues" evidence="1">
    <location>
        <begin position="260"/>
        <end position="279"/>
    </location>
</feature>
<feature type="compositionally biased region" description="Low complexity" evidence="1">
    <location>
        <begin position="135"/>
        <end position="149"/>
    </location>
</feature>
<evidence type="ECO:0000313" key="3">
    <source>
        <dbReference type="Proteomes" id="UP001157017"/>
    </source>
</evidence>
<evidence type="ECO:0000313" key="2">
    <source>
        <dbReference type="EMBL" id="GMA86575.1"/>
    </source>
</evidence>